<comment type="caution">
    <text evidence="2">The sequence shown here is derived from an EMBL/GenBank/DDBJ whole genome shotgun (WGS) entry which is preliminary data.</text>
</comment>
<dbReference type="OrthoDB" id="2187549at2759"/>
<keyword evidence="3" id="KW-1185">Reference proteome</keyword>
<dbReference type="EMBL" id="LPNN01000002">
    <property type="protein sequence ID" value="OEJ91852.1"/>
    <property type="molecule type" value="Genomic_DNA"/>
</dbReference>
<reference evidence="3" key="1">
    <citation type="journal article" date="2016" name="Genome Announc.">
        <title>Genome sequences of three species of Hanseniaspora isolated from spontaneous wine fermentations.</title>
        <authorList>
            <person name="Sternes P.R."/>
            <person name="Lee D."/>
            <person name="Kutyna D.R."/>
            <person name="Borneman A.R."/>
        </authorList>
    </citation>
    <scope>NUCLEOTIDE SEQUENCE [LARGE SCALE GENOMIC DNA]</scope>
    <source>
        <strain evidence="3">AWRI3580</strain>
    </source>
</reference>
<dbReference type="PANTHER" id="PTHR12773">
    <property type="entry name" value="UPF0315 PROTEIN-RELATED"/>
    <property type="match status" value="1"/>
</dbReference>
<evidence type="ECO:0000313" key="2">
    <source>
        <dbReference type="EMBL" id="OEJ91852.1"/>
    </source>
</evidence>
<keyword evidence="2" id="KW-0808">Transferase</keyword>
<dbReference type="STRING" id="29833.A0A1E5RXZ9"/>
<dbReference type="Pfam" id="PF03966">
    <property type="entry name" value="Trm112p"/>
    <property type="match status" value="1"/>
</dbReference>
<proteinExistence type="inferred from homology"/>
<evidence type="ECO:0000256" key="1">
    <source>
        <dbReference type="ARBA" id="ARBA00007980"/>
    </source>
</evidence>
<sequence length="140" mass="15917">MKLLTTNFIKCSVKACDSNMTSFPLRYDNQCELELNYEDDESIIEKSYQFLVGILDKIDWDALLKVCADLGNNDLPPNKPLLTQDSLLSLNDNERLILKQLFNLLINTEIVNGSMKCDSCEHVYLIKNGIPNLLLPPHLS</sequence>
<dbReference type="GO" id="GO:0070476">
    <property type="term" value="P:rRNA (guanine-N7)-methylation"/>
    <property type="evidence" value="ECO:0007669"/>
    <property type="project" value="TreeGrafter"/>
</dbReference>
<dbReference type="GO" id="GO:0046982">
    <property type="term" value="F:protein heterodimerization activity"/>
    <property type="evidence" value="ECO:0007669"/>
    <property type="project" value="InterPro"/>
</dbReference>
<dbReference type="Gene3D" id="2.20.25.10">
    <property type="match status" value="1"/>
</dbReference>
<dbReference type="AlphaFoldDB" id="A0A1E5RXZ9"/>
<dbReference type="SUPFAM" id="SSF158997">
    <property type="entry name" value="Trm112p-like"/>
    <property type="match status" value="1"/>
</dbReference>
<organism evidence="2 3">
    <name type="scientific">Hanseniaspora uvarum</name>
    <name type="common">Yeast</name>
    <name type="synonym">Kloeckera apiculata</name>
    <dbReference type="NCBI Taxonomy" id="29833"/>
    <lineage>
        <taxon>Eukaryota</taxon>
        <taxon>Fungi</taxon>
        <taxon>Dikarya</taxon>
        <taxon>Ascomycota</taxon>
        <taxon>Saccharomycotina</taxon>
        <taxon>Saccharomycetes</taxon>
        <taxon>Saccharomycodales</taxon>
        <taxon>Saccharomycodaceae</taxon>
        <taxon>Hanseniaspora</taxon>
    </lineage>
</organism>
<dbReference type="InterPro" id="IPR039127">
    <property type="entry name" value="Trm112"/>
</dbReference>
<comment type="similarity">
    <text evidence="1">Belongs to the TRM112 family.</text>
</comment>
<dbReference type="PANTHER" id="PTHR12773:SF0">
    <property type="entry name" value="MULTIFUNCTIONAL METHYLTRANSFERASE SUBUNIT TRM112-LIKE PROTEIN"/>
    <property type="match status" value="1"/>
</dbReference>
<name>A0A1E5RXZ9_HANUV</name>
<dbReference type="VEuPathDB" id="FungiDB:AWRI3580_g683"/>
<dbReference type="Proteomes" id="UP000095358">
    <property type="component" value="Unassembled WGS sequence"/>
</dbReference>
<dbReference type="GO" id="GO:0030488">
    <property type="term" value="P:tRNA methylation"/>
    <property type="evidence" value="ECO:0007669"/>
    <property type="project" value="TreeGrafter"/>
</dbReference>
<accession>A0A1E5RXZ9</accession>
<dbReference type="GO" id="GO:0008168">
    <property type="term" value="F:methyltransferase activity"/>
    <property type="evidence" value="ECO:0007669"/>
    <property type="project" value="UniProtKB-KW"/>
</dbReference>
<dbReference type="InterPro" id="IPR005651">
    <property type="entry name" value="Trm112-like"/>
</dbReference>
<evidence type="ECO:0000313" key="3">
    <source>
        <dbReference type="Proteomes" id="UP000095358"/>
    </source>
</evidence>
<protein>
    <submittedName>
        <fullName evidence="2">Multifunctional methyltransferase subunit TRM112</fullName>
    </submittedName>
</protein>
<gene>
    <name evidence="2" type="ORF">AWRI3580_g683</name>
</gene>
<keyword evidence="2" id="KW-0489">Methyltransferase</keyword>